<keyword evidence="4 6" id="KW-1133">Transmembrane helix</keyword>
<evidence type="ECO:0000313" key="8">
    <source>
        <dbReference type="Proteomes" id="UP000464452"/>
    </source>
</evidence>
<comment type="subcellular location">
    <subcellularLocation>
        <location evidence="1">Cell membrane</location>
        <topology evidence="1">Multi-pass membrane protein</topology>
    </subcellularLocation>
</comment>
<accession>A0A6P1YAR4</accession>
<feature type="transmembrane region" description="Helical" evidence="6">
    <location>
        <begin position="85"/>
        <end position="109"/>
    </location>
</feature>
<sequence>MRYRTRTYCFSNGFSFIKGFLQPWHLFVFTFINSTFEAFRAPSDTSLLTQIISKEKFEHAMSLDSSIITFVELIGYSIAGTLIMVIGIGGVIFIDAITFFICGFLIALIKVPKETLKEGKLTVNQYFRDLSEGTRYILKKKFILNVCIFAGMFNLFLVPFNSMMPAYVEIVLNRGPNAISVMATSFSIAMIIGSMLVPIIKNKLSGFQMFIISGIIFSLCYASLSQLYIFKGALLVYLPLIIICALMGLSVPMMNVPLKVALMSRVEQEYIPRTVSFVNALALSTTPIGGGIVGLLVGFISLQNVYLLFSIVLLLLFIAQIFNKSMRTL</sequence>
<reference evidence="7 8" key="1">
    <citation type="submission" date="2020-02" db="EMBL/GenBank/DDBJ databases">
        <title>Thermophilic hydrogen producing bacteria, Caloranaerobacter azorensis.</title>
        <authorList>
            <person name="Baek K."/>
        </authorList>
    </citation>
    <scope>NUCLEOTIDE SEQUENCE [LARGE SCALE GENOMIC DNA]</scope>
    <source>
        <strain evidence="7 8">T3-1</strain>
    </source>
</reference>
<dbReference type="AlphaFoldDB" id="A0A6P1YAR4"/>
<organism evidence="7 8">
    <name type="scientific">Caloranaerobacter azorensis</name>
    <dbReference type="NCBI Taxonomy" id="116090"/>
    <lineage>
        <taxon>Bacteria</taxon>
        <taxon>Bacillati</taxon>
        <taxon>Bacillota</taxon>
        <taxon>Tissierellia</taxon>
        <taxon>Tissierellales</taxon>
        <taxon>Thermohalobacteraceae</taxon>
        <taxon>Caloranaerobacter</taxon>
    </lineage>
</organism>
<proteinExistence type="predicted"/>
<evidence type="ECO:0000256" key="2">
    <source>
        <dbReference type="ARBA" id="ARBA00022475"/>
    </source>
</evidence>
<feature type="transmembrane region" description="Helical" evidence="6">
    <location>
        <begin position="277"/>
        <end position="300"/>
    </location>
</feature>
<dbReference type="PANTHER" id="PTHR23513">
    <property type="entry name" value="INTEGRAL MEMBRANE EFFLUX PROTEIN-RELATED"/>
    <property type="match status" value="1"/>
</dbReference>
<evidence type="ECO:0000256" key="4">
    <source>
        <dbReference type="ARBA" id="ARBA00022989"/>
    </source>
</evidence>
<name>A0A6P1YAR4_9FIRM</name>
<dbReference type="PANTHER" id="PTHR23513:SF11">
    <property type="entry name" value="STAPHYLOFERRIN A TRANSPORTER"/>
    <property type="match status" value="1"/>
</dbReference>
<evidence type="ECO:0000256" key="5">
    <source>
        <dbReference type="ARBA" id="ARBA00023136"/>
    </source>
</evidence>
<dbReference type="KEGG" id="cazo:G3A45_00700"/>
<keyword evidence="5 6" id="KW-0472">Membrane</keyword>
<protein>
    <submittedName>
        <fullName evidence="7">MFS transporter</fullName>
    </submittedName>
</protein>
<dbReference type="RefSeq" id="WP_163234171.1">
    <property type="nucleotide sequence ID" value="NZ_CP048617.1"/>
</dbReference>
<dbReference type="GO" id="GO:0005886">
    <property type="term" value="C:plasma membrane"/>
    <property type="evidence" value="ECO:0007669"/>
    <property type="project" value="UniProtKB-SubCell"/>
</dbReference>
<evidence type="ECO:0000256" key="3">
    <source>
        <dbReference type="ARBA" id="ARBA00022692"/>
    </source>
</evidence>
<feature type="transmembrane region" description="Helical" evidence="6">
    <location>
        <begin position="306"/>
        <end position="323"/>
    </location>
</feature>
<dbReference type="Pfam" id="PF07690">
    <property type="entry name" value="MFS_1"/>
    <property type="match status" value="1"/>
</dbReference>
<dbReference type="InterPro" id="IPR036259">
    <property type="entry name" value="MFS_trans_sf"/>
</dbReference>
<evidence type="ECO:0000256" key="1">
    <source>
        <dbReference type="ARBA" id="ARBA00004651"/>
    </source>
</evidence>
<dbReference type="GO" id="GO:0022857">
    <property type="term" value="F:transmembrane transporter activity"/>
    <property type="evidence" value="ECO:0007669"/>
    <property type="project" value="InterPro"/>
</dbReference>
<dbReference type="EMBL" id="CP048617">
    <property type="protein sequence ID" value="QIB25962.1"/>
    <property type="molecule type" value="Genomic_DNA"/>
</dbReference>
<dbReference type="InterPro" id="IPR011701">
    <property type="entry name" value="MFS"/>
</dbReference>
<evidence type="ECO:0000256" key="6">
    <source>
        <dbReference type="SAM" id="Phobius"/>
    </source>
</evidence>
<dbReference type="CDD" id="cd06173">
    <property type="entry name" value="MFS_MefA_like"/>
    <property type="match status" value="1"/>
</dbReference>
<keyword evidence="2" id="KW-1003">Cell membrane</keyword>
<feature type="transmembrane region" description="Helical" evidence="6">
    <location>
        <begin position="236"/>
        <end position="256"/>
    </location>
</feature>
<dbReference type="Gene3D" id="1.20.1250.20">
    <property type="entry name" value="MFS general substrate transporter like domains"/>
    <property type="match status" value="1"/>
</dbReference>
<feature type="transmembrane region" description="Helical" evidence="6">
    <location>
        <begin position="178"/>
        <end position="197"/>
    </location>
</feature>
<keyword evidence="3 6" id="KW-0812">Transmembrane</keyword>
<gene>
    <name evidence="7" type="ORF">G3A45_00700</name>
</gene>
<dbReference type="SUPFAM" id="SSF103473">
    <property type="entry name" value="MFS general substrate transporter"/>
    <property type="match status" value="1"/>
</dbReference>
<dbReference type="Proteomes" id="UP000464452">
    <property type="component" value="Chromosome"/>
</dbReference>
<feature type="transmembrane region" description="Helical" evidence="6">
    <location>
        <begin position="209"/>
        <end position="230"/>
    </location>
</feature>
<evidence type="ECO:0000313" key="7">
    <source>
        <dbReference type="EMBL" id="QIB25962.1"/>
    </source>
</evidence>
<feature type="transmembrane region" description="Helical" evidence="6">
    <location>
        <begin position="60"/>
        <end position="79"/>
    </location>
</feature>
<feature type="transmembrane region" description="Helical" evidence="6">
    <location>
        <begin position="142"/>
        <end position="158"/>
    </location>
</feature>